<proteinExistence type="predicted"/>
<sequence>MPVLVKVPVFLKPEPAVLPGNVIVAHVKRIARVTGATRAGERFPNPNQTDIRYDVGGTDLGIAWRMGNGTVGLFFGDTYGRDFKPGAGGPGEAGNWRSNILAFSSDNNLSDGLTLNGMLTAGGMTAAKEVIASRHDPDCNGEHTMIPTAAIHAGGADYVHCMNIHCWGTPGKWNINYAGLFRSTDNGKTWHSCKGVRFPAASKFAQAAFTKKDGWVYMLGTPAGRHGPVYLLRATEKGLAFRQQFAYWNEARGWVKGDEAMATPVIEAPAGEMSVIYNETFRRWIVVYLDVSRKALVLRDSEQLQRGWSAPKTLVNAADYPGLYGSFIYPSQNGTELYFLMSVWKDYNVFLMKADLKQEGE</sequence>
<organism evidence="2 3">
    <name type="scientific">Niabella drilacis (strain DSM 25811 / CCM 8410 / CCUG 62505 / LMG 26954 / E90)</name>
    <dbReference type="NCBI Taxonomy" id="1285928"/>
    <lineage>
        <taxon>Bacteria</taxon>
        <taxon>Pseudomonadati</taxon>
        <taxon>Bacteroidota</taxon>
        <taxon>Chitinophagia</taxon>
        <taxon>Chitinophagales</taxon>
        <taxon>Chitinophagaceae</taxon>
        <taxon>Niabella</taxon>
    </lineage>
</organism>
<dbReference type="STRING" id="1285928.SAMN04487894_101582"/>
<protein>
    <recommendedName>
        <fullName evidence="1">DUF4185 domain-containing protein</fullName>
    </recommendedName>
</protein>
<dbReference type="SUPFAM" id="SSF50939">
    <property type="entry name" value="Sialidases"/>
    <property type="match status" value="1"/>
</dbReference>
<evidence type="ECO:0000313" key="2">
    <source>
        <dbReference type="EMBL" id="SDC19954.1"/>
    </source>
</evidence>
<name>A0A1G6JMK2_NIADE</name>
<evidence type="ECO:0000313" key="3">
    <source>
        <dbReference type="Proteomes" id="UP000198757"/>
    </source>
</evidence>
<dbReference type="SMR" id="A0A1G6JMK2"/>
<dbReference type="AlphaFoldDB" id="A0A1G6JMK2"/>
<feature type="domain" description="DUF4185" evidence="1">
    <location>
        <begin position="46"/>
        <end position="353"/>
    </location>
</feature>
<dbReference type="InterPro" id="IPR015943">
    <property type="entry name" value="WD40/YVTN_repeat-like_dom_sf"/>
</dbReference>
<evidence type="ECO:0000259" key="1">
    <source>
        <dbReference type="Pfam" id="PF13810"/>
    </source>
</evidence>
<dbReference type="Proteomes" id="UP000198757">
    <property type="component" value="Unassembled WGS sequence"/>
</dbReference>
<reference evidence="3" key="1">
    <citation type="submission" date="2016-10" db="EMBL/GenBank/DDBJ databases">
        <authorList>
            <person name="Varghese N."/>
            <person name="Submissions S."/>
        </authorList>
    </citation>
    <scope>NUCLEOTIDE SEQUENCE [LARGE SCALE GENOMIC DNA]</scope>
    <source>
        <strain evidence="3">DSM 25811 / CCM 8410 / LMG 26954 / E90</strain>
    </source>
</reference>
<keyword evidence="3" id="KW-1185">Reference proteome</keyword>
<dbReference type="Pfam" id="PF13810">
    <property type="entry name" value="DUF4185"/>
    <property type="match status" value="1"/>
</dbReference>
<gene>
    <name evidence="2" type="ORF">SAMN04487894_101582</name>
</gene>
<dbReference type="EMBL" id="FMZO01000001">
    <property type="protein sequence ID" value="SDC19954.1"/>
    <property type="molecule type" value="Genomic_DNA"/>
</dbReference>
<dbReference type="OrthoDB" id="284233at2"/>
<accession>A0A1G6JMK2</accession>
<dbReference type="Gene3D" id="2.130.10.10">
    <property type="entry name" value="YVTN repeat-like/Quinoprotein amine dehydrogenase"/>
    <property type="match status" value="1"/>
</dbReference>
<dbReference type="InterPro" id="IPR025442">
    <property type="entry name" value="DUF4185"/>
</dbReference>
<dbReference type="InterPro" id="IPR036278">
    <property type="entry name" value="Sialidase_sf"/>
</dbReference>